<dbReference type="GO" id="GO:0005524">
    <property type="term" value="F:ATP binding"/>
    <property type="evidence" value="ECO:0007669"/>
    <property type="project" value="UniProtKB-KW"/>
</dbReference>
<keyword evidence="1" id="KW-0547">Nucleotide-binding</keyword>
<evidence type="ECO:0000256" key="2">
    <source>
        <dbReference type="ARBA" id="ARBA00022840"/>
    </source>
</evidence>
<dbReference type="NCBIfam" id="NF005250">
    <property type="entry name" value="PRK06761.1"/>
    <property type="match status" value="1"/>
</dbReference>
<protein>
    <submittedName>
        <fullName evidence="3">Uncharacterized protein</fullName>
    </submittedName>
</protein>
<evidence type="ECO:0000256" key="1">
    <source>
        <dbReference type="ARBA" id="ARBA00022741"/>
    </source>
</evidence>
<organism evidence="3 4">
    <name type="scientific">Exobacillus caeni</name>
    <dbReference type="NCBI Taxonomy" id="2574798"/>
    <lineage>
        <taxon>Bacteria</taxon>
        <taxon>Bacillati</taxon>
        <taxon>Bacillota</taxon>
        <taxon>Bacilli</taxon>
        <taxon>Bacillales</taxon>
        <taxon>Guptibacillaceae</taxon>
        <taxon>Exobacillus</taxon>
    </lineage>
</organism>
<keyword evidence="4" id="KW-1185">Reference proteome</keyword>
<gene>
    <name evidence="3" type="ORF">FCL54_11800</name>
</gene>
<proteinExistence type="predicted"/>
<dbReference type="AlphaFoldDB" id="A0A5R9F8M9"/>
<keyword evidence="2" id="KW-0067">ATP-binding</keyword>
<dbReference type="Proteomes" id="UP000308230">
    <property type="component" value="Unassembled WGS sequence"/>
</dbReference>
<dbReference type="Pfam" id="PF08433">
    <property type="entry name" value="KTI12"/>
    <property type="match status" value="1"/>
</dbReference>
<sequence length="285" mass="32889">MVAIMRSKVIIVEGIPGSGKTTTAKHIEKILKEKDIPVKLFLEGSLDQPADYEYTGCLNEEQFEELVGKHPEDRELIARFTVKKGDNFFISYMKLYDENKEKQSLIDDIAAYDVYELPLEKHLPVALEKWKEFSEKAANEEAVYIFECCFIQNPLTVMLGKHGAPSGQIRKHVLEIAETIKGLNPIVIYLHQDNIRETIERVIPERPEAWYNGIIQYFTEQGYGKAQGLEGFDGFVKVLEKRRELELELIEELPFQSLVIDNSDRDWEKIYREIDEMITGKVTAV</sequence>
<dbReference type="InterPro" id="IPR013641">
    <property type="entry name" value="KTI12/PSTK"/>
</dbReference>
<reference evidence="3 4" key="1">
    <citation type="submission" date="2019-04" db="EMBL/GenBank/DDBJ databases">
        <title>Bacillus caeni sp. nov., a bacterium isolated from mangrove sediment.</title>
        <authorList>
            <person name="Huang H."/>
            <person name="Mo K."/>
            <person name="Hu Y."/>
        </authorList>
    </citation>
    <scope>NUCLEOTIDE SEQUENCE [LARGE SCALE GENOMIC DNA]</scope>
    <source>
        <strain evidence="3 4">HB172195</strain>
    </source>
</reference>
<dbReference type="SUPFAM" id="SSF52540">
    <property type="entry name" value="P-loop containing nucleoside triphosphate hydrolases"/>
    <property type="match status" value="1"/>
</dbReference>
<dbReference type="EMBL" id="SWLG01000007">
    <property type="protein sequence ID" value="TLS37203.1"/>
    <property type="molecule type" value="Genomic_DNA"/>
</dbReference>
<dbReference type="OrthoDB" id="8211253at2"/>
<evidence type="ECO:0000313" key="4">
    <source>
        <dbReference type="Proteomes" id="UP000308230"/>
    </source>
</evidence>
<dbReference type="InterPro" id="IPR027417">
    <property type="entry name" value="P-loop_NTPase"/>
</dbReference>
<accession>A0A5R9F8M9</accession>
<name>A0A5R9F8M9_9BACL</name>
<evidence type="ECO:0000313" key="3">
    <source>
        <dbReference type="EMBL" id="TLS37203.1"/>
    </source>
</evidence>
<comment type="caution">
    <text evidence="3">The sequence shown here is derived from an EMBL/GenBank/DDBJ whole genome shotgun (WGS) entry which is preliminary data.</text>
</comment>
<dbReference type="Gene3D" id="3.40.50.300">
    <property type="entry name" value="P-loop containing nucleotide triphosphate hydrolases"/>
    <property type="match status" value="1"/>
</dbReference>